<organism evidence="8 9">
    <name type="scientific">Vibrio aquaticus</name>
    <dbReference type="NCBI Taxonomy" id="2496559"/>
    <lineage>
        <taxon>Bacteria</taxon>
        <taxon>Pseudomonadati</taxon>
        <taxon>Pseudomonadota</taxon>
        <taxon>Gammaproteobacteria</taxon>
        <taxon>Vibrionales</taxon>
        <taxon>Vibrionaceae</taxon>
        <taxon>Vibrio</taxon>
    </lineage>
</organism>
<dbReference type="Gene3D" id="3.40.50.300">
    <property type="entry name" value="P-loop containing nucleotide triphosphate hydrolases"/>
    <property type="match status" value="1"/>
</dbReference>
<dbReference type="NCBIfam" id="TIGR02322">
    <property type="entry name" value="phosphon_PhnN"/>
    <property type="match status" value="1"/>
</dbReference>
<dbReference type="AlphaFoldDB" id="A0A432D2W7"/>
<dbReference type="EC" id="2.7.4.23" evidence="6"/>
<evidence type="ECO:0000313" key="8">
    <source>
        <dbReference type="EMBL" id="RTZ18272.1"/>
    </source>
</evidence>
<comment type="function">
    <text evidence="6">Catalyzes the phosphorylation of ribose 1,5-bisphosphate to 5-phospho-D-ribosyl alpha-1-diphosphate (PRPP).</text>
</comment>
<sequence length="223" mass="24748">MEKTLIKEASSDASFVPSRQGLIGKLFYVVGPSGVGKDSLIETVRHRYVDQFMVAHRYITRCANAGGENHVALSEAEFSSRRDNQLFAMHWVAHGNHYGVGSEVLSWLEQGHNVILNGSRAQLAQAQAVFGQALVPMVVTVAPSVLRQRLIQRGRETDEEIERRLLRSQQFCLGDVEGVFELDNSQSLEQAAEQFWQIHRTVTLGANYSVSQGDGVTGKEYTA</sequence>
<gene>
    <name evidence="6" type="primary">phnN</name>
    <name evidence="8" type="ORF">EJ063_05650</name>
</gene>
<dbReference type="InterPro" id="IPR012699">
    <property type="entry name" value="PhnN"/>
</dbReference>
<dbReference type="RefSeq" id="WP_126573017.1">
    <property type="nucleotide sequence ID" value="NZ_RXZH01000001.1"/>
</dbReference>
<dbReference type="GO" id="GO:0005829">
    <property type="term" value="C:cytosol"/>
    <property type="evidence" value="ECO:0007669"/>
    <property type="project" value="TreeGrafter"/>
</dbReference>
<feature type="domain" description="Guanylate kinase-like" evidence="7">
    <location>
        <begin position="24"/>
        <end position="200"/>
    </location>
</feature>
<dbReference type="GO" id="GO:0006015">
    <property type="term" value="P:5-phosphoribose 1-diphosphate biosynthetic process"/>
    <property type="evidence" value="ECO:0007669"/>
    <property type="project" value="UniProtKB-UniRule"/>
</dbReference>
<keyword evidence="4 6" id="KW-0547">Nucleotide-binding</keyword>
<dbReference type="UniPathway" id="UPA00087">
    <property type="reaction ID" value="UER00175"/>
</dbReference>
<dbReference type="Pfam" id="PF00625">
    <property type="entry name" value="Guanylate_kin"/>
    <property type="match status" value="1"/>
</dbReference>
<comment type="similarity">
    <text evidence="6">Belongs to the ribose 1,5-bisphosphokinase family.</text>
</comment>
<name>A0A432D2W7_9VIBR</name>
<accession>A0A432D2W7</accession>
<evidence type="ECO:0000256" key="3">
    <source>
        <dbReference type="ARBA" id="ARBA00022679"/>
    </source>
</evidence>
<keyword evidence="5 6" id="KW-0067">ATP-binding</keyword>
<reference evidence="8 9" key="1">
    <citation type="submission" date="2018-12" db="EMBL/GenBank/DDBJ databases">
        <title>Vibrio sp. isolated from China Sea.</title>
        <authorList>
            <person name="Li Y."/>
        </authorList>
    </citation>
    <scope>NUCLEOTIDE SEQUENCE [LARGE SCALE GENOMIC DNA]</scope>
    <source>
        <strain evidence="8 9">BEI207</strain>
    </source>
</reference>
<evidence type="ECO:0000256" key="4">
    <source>
        <dbReference type="ARBA" id="ARBA00022741"/>
    </source>
</evidence>
<dbReference type="NCBIfam" id="NF007485">
    <property type="entry name" value="PRK10078.1"/>
    <property type="match status" value="1"/>
</dbReference>
<comment type="catalytic activity">
    <reaction evidence="1 6">
        <text>alpha-D-ribose 1,5-bisphosphate + ATP = 5-phospho-alpha-D-ribose 1-diphosphate + ADP</text>
        <dbReference type="Rhea" id="RHEA:20109"/>
        <dbReference type="ChEBI" id="CHEBI:30616"/>
        <dbReference type="ChEBI" id="CHEBI:58017"/>
        <dbReference type="ChEBI" id="CHEBI:68688"/>
        <dbReference type="ChEBI" id="CHEBI:456216"/>
        <dbReference type="EC" id="2.7.4.23"/>
    </reaction>
</comment>
<comment type="caution">
    <text evidence="8">The sequence shown here is derived from an EMBL/GenBank/DDBJ whole genome shotgun (WGS) entry which is preliminary data.</text>
</comment>
<dbReference type="InterPro" id="IPR008145">
    <property type="entry name" value="GK/Ca_channel_bsu"/>
</dbReference>
<dbReference type="HAMAP" id="MF_00836">
    <property type="entry name" value="PhnN"/>
    <property type="match status" value="1"/>
</dbReference>
<evidence type="ECO:0000256" key="6">
    <source>
        <dbReference type="HAMAP-Rule" id="MF_00836"/>
    </source>
</evidence>
<dbReference type="InterPro" id="IPR027417">
    <property type="entry name" value="P-loop_NTPase"/>
</dbReference>
<keyword evidence="8" id="KW-0418">Kinase</keyword>
<proteinExistence type="inferred from homology"/>
<dbReference type="GO" id="GO:0033863">
    <property type="term" value="F:ribose 1,5-bisphosphate phosphokinase activity"/>
    <property type="evidence" value="ECO:0007669"/>
    <property type="project" value="UniProtKB-UniRule"/>
</dbReference>
<dbReference type="OrthoDB" id="341217at2"/>
<dbReference type="EMBL" id="RXZH01000001">
    <property type="protein sequence ID" value="RTZ18272.1"/>
    <property type="molecule type" value="Genomic_DNA"/>
</dbReference>
<evidence type="ECO:0000313" key="9">
    <source>
        <dbReference type="Proteomes" id="UP000268973"/>
    </source>
</evidence>
<keyword evidence="9" id="KW-1185">Reference proteome</keyword>
<evidence type="ECO:0000256" key="5">
    <source>
        <dbReference type="ARBA" id="ARBA00022840"/>
    </source>
</evidence>
<feature type="binding site" evidence="6">
    <location>
        <begin position="31"/>
        <end position="38"/>
    </location>
    <ligand>
        <name>ATP</name>
        <dbReference type="ChEBI" id="CHEBI:30616"/>
    </ligand>
</feature>
<comment type="pathway">
    <text evidence="2 6">Metabolic intermediate biosynthesis; 5-phospho-alpha-D-ribose 1-diphosphate biosynthesis; 5-phospho-alpha-D-ribose 1-diphosphate from D-ribose 5-phosphate (route II): step 3/3.</text>
</comment>
<protein>
    <recommendedName>
        <fullName evidence="6">Ribose 1,5-bisphosphate phosphokinase PhnN</fullName>
        <ecNumber evidence="6">2.7.4.23</ecNumber>
    </recommendedName>
    <alternativeName>
        <fullName evidence="6">Ribose 1,5-bisphosphokinase</fullName>
    </alternativeName>
</protein>
<dbReference type="PANTHER" id="PTHR23117">
    <property type="entry name" value="GUANYLATE KINASE-RELATED"/>
    <property type="match status" value="1"/>
</dbReference>
<dbReference type="GO" id="GO:0019634">
    <property type="term" value="P:organic phosphonate metabolic process"/>
    <property type="evidence" value="ECO:0007669"/>
    <property type="project" value="UniProtKB-UniRule"/>
</dbReference>
<dbReference type="InterPro" id="IPR008144">
    <property type="entry name" value="Guanylate_kin-like_dom"/>
</dbReference>
<dbReference type="SUPFAM" id="SSF52540">
    <property type="entry name" value="P-loop containing nucleoside triphosphate hydrolases"/>
    <property type="match status" value="1"/>
</dbReference>
<dbReference type="GO" id="GO:0005524">
    <property type="term" value="F:ATP binding"/>
    <property type="evidence" value="ECO:0007669"/>
    <property type="project" value="UniProtKB-KW"/>
</dbReference>
<dbReference type="PANTHER" id="PTHR23117:SF8">
    <property type="entry name" value="RIBOSE 1,5-BISPHOSPHATE PHOSPHOKINASE PHNN"/>
    <property type="match status" value="1"/>
</dbReference>
<evidence type="ECO:0000259" key="7">
    <source>
        <dbReference type="PROSITE" id="PS50052"/>
    </source>
</evidence>
<evidence type="ECO:0000256" key="2">
    <source>
        <dbReference type="ARBA" id="ARBA00005069"/>
    </source>
</evidence>
<keyword evidence="3 6" id="KW-0808">Transferase</keyword>
<dbReference type="Proteomes" id="UP000268973">
    <property type="component" value="Unassembled WGS sequence"/>
</dbReference>
<evidence type="ECO:0000256" key="1">
    <source>
        <dbReference type="ARBA" id="ARBA00000373"/>
    </source>
</evidence>
<dbReference type="PROSITE" id="PS50052">
    <property type="entry name" value="GUANYLATE_KINASE_2"/>
    <property type="match status" value="1"/>
</dbReference>
<dbReference type="SMART" id="SM00072">
    <property type="entry name" value="GuKc"/>
    <property type="match status" value="1"/>
</dbReference>